<feature type="transmembrane region" description="Helical" evidence="2">
    <location>
        <begin position="70"/>
        <end position="90"/>
    </location>
</feature>
<dbReference type="InterPro" id="IPR029058">
    <property type="entry name" value="AB_hydrolase_fold"/>
</dbReference>
<dbReference type="InterPro" id="IPR000073">
    <property type="entry name" value="AB_hydrolase_1"/>
</dbReference>
<keyword evidence="2" id="KW-1133">Transmembrane helix</keyword>
<dbReference type="GO" id="GO:0004622">
    <property type="term" value="F:phosphatidylcholine lysophospholipase activity"/>
    <property type="evidence" value="ECO:0007669"/>
    <property type="project" value="TreeGrafter"/>
</dbReference>
<evidence type="ECO:0000256" key="1">
    <source>
        <dbReference type="SAM" id="MobiDB-lite"/>
    </source>
</evidence>
<dbReference type="PANTHER" id="PTHR12277:SF194">
    <property type="entry name" value="FI04476P"/>
    <property type="match status" value="1"/>
</dbReference>
<dbReference type="Gene3D" id="3.40.50.1820">
    <property type="entry name" value="alpha/beta hydrolase"/>
    <property type="match status" value="1"/>
</dbReference>
<keyword evidence="4" id="KW-0378">Hydrolase</keyword>
<evidence type="ECO:0000259" key="3">
    <source>
        <dbReference type="Pfam" id="PF00561"/>
    </source>
</evidence>
<evidence type="ECO:0000256" key="2">
    <source>
        <dbReference type="SAM" id="Phobius"/>
    </source>
</evidence>
<feature type="region of interest" description="Disordered" evidence="1">
    <location>
        <begin position="36"/>
        <end position="58"/>
    </location>
</feature>
<keyword evidence="2" id="KW-0472">Membrane</keyword>
<name>A0A0F7SPM5_PHARH</name>
<protein>
    <submittedName>
        <fullName evidence="4">Predicted alpha/beta hydrolase</fullName>
    </submittedName>
</protein>
<dbReference type="EMBL" id="LN483157">
    <property type="protein sequence ID" value="CED84177.1"/>
    <property type="molecule type" value="Genomic_DNA"/>
</dbReference>
<feature type="domain" description="AB hydrolase-1" evidence="3">
    <location>
        <begin position="171"/>
        <end position="264"/>
    </location>
</feature>
<dbReference type="SUPFAM" id="SSF53474">
    <property type="entry name" value="alpha/beta-Hydrolases"/>
    <property type="match status" value="1"/>
</dbReference>
<feature type="compositionally biased region" description="Basic and acidic residues" evidence="1">
    <location>
        <begin position="42"/>
        <end position="58"/>
    </location>
</feature>
<evidence type="ECO:0000313" key="4">
    <source>
        <dbReference type="EMBL" id="CED84177.1"/>
    </source>
</evidence>
<keyword evidence="2" id="KW-0812">Transmembrane</keyword>
<dbReference type="GO" id="GO:0006660">
    <property type="term" value="P:phosphatidylserine catabolic process"/>
    <property type="evidence" value="ECO:0007669"/>
    <property type="project" value="TreeGrafter"/>
</dbReference>
<dbReference type="GO" id="GO:0047372">
    <property type="term" value="F:monoacylglycerol lipase activity"/>
    <property type="evidence" value="ECO:0007669"/>
    <property type="project" value="TreeGrafter"/>
</dbReference>
<reference evidence="4" key="1">
    <citation type="submission" date="2014-08" db="EMBL/GenBank/DDBJ databases">
        <authorList>
            <person name="Sharma Rahul"/>
            <person name="Thines Marco"/>
        </authorList>
    </citation>
    <scope>NUCLEOTIDE SEQUENCE</scope>
</reference>
<dbReference type="AlphaFoldDB" id="A0A0F7SPM5"/>
<dbReference type="Pfam" id="PF00561">
    <property type="entry name" value="Abhydrolase_1"/>
    <property type="match status" value="1"/>
</dbReference>
<sequence>MADDQPVEGNLANPELAITHAQTDNADLLIASTASAGSSTNDKLKENTKEKDDAKDGASKPGFFARAHRLLTIGGAAYVCFLLALLIPVLQRNVIFMNNVPYPFFARYDSPERYGLAPFKARNIQVETSDGESIGAWHLLPRTFYIENVEQYPPSKAFDEDTYDHALQTRPTLIFLHGNAGNRAAPFRVNLISSLSNTLDMNVLAIDYRGFANSTGVPSERGLVLDARAAFEWVINRNGGRPDQVGIVGQSLGTGVGALLVAQLAEEGIHPRMLTMLSPYSSIPSLLKTYTLFRFLPLLSPLRALPLVQDTLTSPRFLQTQFPTLSALASLPRSNPTKILIVHAQDDTEIPSIHSSDIFHAVLHADLGMELLNVIPSGLGVAQMEVHTEKFKERGRIIKDRVEERVVEGWGVVKWFYRSHSDGVAVTWVETLKGGHDSVGGAEGTISLMGSIW</sequence>
<organism evidence="4">
    <name type="scientific">Phaffia rhodozyma</name>
    <name type="common">Yeast</name>
    <name type="synonym">Xanthophyllomyces dendrorhous</name>
    <dbReference type="NCBI Taxonomy" id="264483"/>
    <lineage>
        <taxon>Eukaryota</taxon>
        <taxon>Fungi</taxon>
        <taxon>Dikarya</taxon>
        <taxon>Basidiomycota</taxon>
        <taxon>Agaricomycotina</taxon>
        <taxon>Tremellomycetes</taxon>
        <taxon>Cystofilobasidiales</taxon>
        <taxon>Mrakiaceae</taxon>
        <taxon>Phaffia</taxon>
    </lineage>
</organism>
<proteinExistence type="predicted"/>
<dbReference type="GO" id="GO:0005789">
    <property type="term" value="C:endoplasmic reticulum membrane"/>
    <property type="evidence" value="ECO:0007669"/>
    <property type="project" value="TreeGrafter"/>
</dbReference>
<dbReference type="PANTHER" id="PTHR12277">
    <property type="entry name" value="ALPHA/BETA HYDROLASE DOMAIN-CONTAINING PROTEIN"/>
    <property type="match status" value="1"/>
</dbReference>
<accession>A0A0F7SPM5</accession>
<dbReference type="GO" id="GO:0052651">
    <property type="term" value="P:monoacylglycerol catabolic process"/>
    <property type="evidence" value="ECO:0007669"/>
    <property type="project" value="TreeGrafter"/>
</dbReference>